<dbReference type="RefSeq" id="WP_011557167.1">
    <property type="nucleotide sequence ID" value="NC_008095.1"/>
</dbReference>
<feature type="transmembrane region" description="Helical" evidence="1">
    <location>
        <begin position="143"/>
        <end position="162"/>
    </location>
</feature>
<dbReference type="GeneID" id="41364414"/>
<name>Q1CW62_MYXXD</name>
<dbReference type="eggNOG" id="COG1196">
    <property type="taxonomic scope" value="Bacteria"/>
</dbReference>
<proteinExistence type="predicted"/>
<dbReference type="AlphaFoldDB" id="Q1CW62"/>
<evidence type="ECO:0000256" key="1">
    <source>
        <dbReference type="SAM" id="Phobius"/>
    </source>
</evidence>
<feature type="transmembrane region" description="Helical" evidence="1">
    <location>
        <begin position="119"/>
        <end position="137"/>
    </location>
</feature>
<feature type="transmembrane region" description="Helical" evidence="1">
    <location>
        <begin position="13"/>
        <end position="31"/>
    </location>
</feature>
<keyword evidence="1" id="KW-0812">Transmembrane</keyword>
<dbReference type="STRING" id="246197.MXAN_7248"/>
<sequence>MDTLAALWRDPELRHAIGIIAMLSLLAPILVEVRRRKLRRAIELLDTHLEDVLEGRREEPGPQVEARALWRAIREQLVFPPGGQPMPRPALIRAEPSQGLRETCRALFRHSWGHALGKNLTGIALVMTFGLLGKVLVGPVREALMGGGAAGATQAVLLSAAIGQMGAKFFVSAMGLVGSFFFQAIASVQESRLLARLDAMRPRFESATQTLDAHGIVLATARRDALSALKGELVQTRRELSERLLHLESVEVSLQDIGTQVQTSFGTMMKEQVGDVITRQLSAVEKAVREIATDLQRSIASGFAATLQQEMSTVRDSLGSIQQSLSERQEHDLGRILEQLRDAVSGGFHSQSQDMARQMQELLGVLPRLEQQFEAMSHMMGTQARQWGAENQRAIDVLGARVTTVVESFD</sequence>
<dbReference type="KEGG" id="mxa:MXAN_7248"/>
<dbReference type="HOGENOM" id="CLU_670537_0_0_7"/>
<keyword evidence="1" id="KW-0472">Membrane</keyword>
<feature type="transmembrane region" description="Helical" evidence="1">
    <location>
        <begin position="169"/>
        <end position="186"/>
    </location>
</feature>
<organism evidence="2 3">
    <name type="scientific">Myxococcus xanthus (strain DK1622)</name>
    <dbReference type="NCBI Taxonomy" id="246197"/>
    <lineage>
        <taxon>Bacteria</taxon>
        <taxon>Pseudomonadati</taxon>
        <taxon>Myxococcota</taxon>
        <taxon>Myxococcia</taxon>
        <taxon>Myxococcales</taxon>
        <taxon>Cystobacterineae</taxon>
        <taxon>Myxococcaceae</taxon>
        <taxon>Myxococcus</taxon>
    </lineage>
</organism>
<keyword evidence="1" id="KW-1133">Transmembrane helix</keyword>
<dbReference type="EMBL" id="CP000113">
    <property type="protein sequence ID" value="ABF92555.1"/>
    <property type="molecule type" value="Genomic_DNA"/>
</dbReference>
<dbReference type="Proteomes" id="UP000002402">
    <property type="component" value="Chromosome"/>
</dbReference>
<evidence type="ECO:0000313" key="3">
    <source>
        <dbReference type="Proteomes" id="UP000002402"/>
    </source>
</evidence>
<protein>
    <submittedName>
        <fullName evidence="2">Uncharacterized protein</fullName>
    </submittedName>
</protein>
<gene>
    <name evidence="2" type="ordered locus">MXAN_7248</name>
</gene>
<evidence type="ECO:0000313" key="2">
    <source>
        <dbReference type="EMBL" id="ABF92555.1"/>
    </source>
</evidence>
<dbReference type="EnsemblBacteria" id="ABF92555">
    <property type="protein sequence ID" value="ABF92555"/>
    <property type="gene ID" value="MXAN_7248"/>
</dbReference>
<keyword evidence="3" id="KW-1185">Reference proteome</keyword>
<reference evidence="2 3" key="1">
    <citation type="journal article" date="2006" name="Proc. Natl. Acad. Sci. U.S.A.">
        <title>Evolution of sensory complexity recorded in a myxobacterial genome.</title>
        <authorList>
            <person name="Goldman B.S."/>
            <person name="Nierman W.C."/>
            <person name="Kaiser D."/>
            <person name="Slater S.C."/>
            <person name="Durkin A.S."/>
            <person name="Eisen J.A."/>
            <person name="Ronning C.M."/>
            <person name="Barbazuk W.B."/>
            <person name="Blanchard M."/>
            <person name="Field C."/>
            <person name="Halling C."/>
            <person name="Hinkle G."/>
            <person name="Iartchuk O."/>
            <person name="Kim H.S."/>
            <person name="Mackenzie C."/>
            <person name="Madupu R."/>
            <person name="Miller N."/>
            <person name="Shvartsbeyn A."/>
            <person name="Sullivan S.A."/>
            <person name="Vaudin M."/>
            <person name="Wiegand R."/>
            <person name="Kaplan H.B."/>
        </authorList>
    </citation>
    <scope>NUCLEOTIDE SEQUENCE [LARGE SCALE GENOMIC DNA]</scope>
    <source>
        <strain evidence="3">DK1622</strain>
    </source>
</reference>
<accession>Q1CW62</accession>